<name>A0A0C3PSI1_PISTI</name>
<protein>
    <submittedName>
        <fullName evidence="1">Uncharacterized protein</fullName>
    </submittedName>
</protein>
<gene>
    <name evidence="1" type="ORF">M404DRAFT_125612</name>
</gene>
<dbReference type="HOGENOM" id="CLU_125776_3_0_1"/>
<reference evidence="1 2" key="1">
    <citation type="submission" date="2014-04" db="EMBL/GenBank/DDBJ databases">
        <authorList>
            <consortium name="DOE Joint Genome Institute"/>
            <person name="Kuo A."/>
            <person name="Kohler A."/>
            <person name="Costa M.D."/>
            <person name="Nagy L.G."/>
            <person name="Floudas D."/>
            <person name="Copeland A."/>
            <person name="Barry K.W."/>
            <person name="Cichocki N."/>
            <person name="Veneault-Fourrey C."/>
            <person name="LaButti K."/>
            <person name="Lindquist E.A."/>
            <person name="Lipzen A."/>
            <person name="Lundell T."/>
            <person name="Morin E."/>
            <person name="Murat C."/>
            <person name="Sun H."/>
            <person name="Tunlid A."/>
            <person name="Henrissat B."/>
            <person name="Grigoriev I.V."/>
            <person name="Hibbett D.S."/>
            <person name="Martin F."/>
            <person name="Nordberg H.P."/>
            <person name="Cantor M.N."/>
            <person name="Hua S.X."/>
        </authorList>
    </citation>
    <scope>NUCLEOTIDE SEQUENCE [LARGE SCALE GENOMIC DNA]</scope>
    <source>
        <strain evidence="1 2">Marx 270</strain>
    </source>
</reference>
<evidence type="ECO:0000313" key="1">
    <source>
        <dbReference type="EMBL" id="KIO12111.1"/>
    </source>
</evidence>
<dbReference type="OrthoDB" id="2804090at2759"/>
<reference evidence="2" key="2">
    <citation type="submission" date="2015-01" db="EMBL/GenBank/DDBJ databases">
        <title>Evolutionary Origins and Diversification of the Mycorrhizal Mutualists.</title>
        <authorList>
            <consortium name="DOE Joint Genome Institute"/>
            <consortium name="Mycorrhizal Genomics Consortium"/>
            <person name="Kohler A."/>
            <person name="Kuo A."/>
            <person name="Nagy L.G."/>
            <person name="Floudas D."/>
            <person name="Copeland A."/>
            <person name="Barry K.W."/>
            <person name="Cichocki N."/>
            <person name="Veneault-Fourrey C."/>
            <person name="LaButti K."/>
            <person name="Lindquist E.A."/>
            <person name="Lipzen A."/>
            <person name="Lundell T."/>
            <person name="Morin E."/>
            <person name="Murat C."/>
            <person name="Riley R."/>
            <person name="Ohm R."/>
            <person name="Sun H."/>
            <person name="Tunlid A."/>
            <person name="Henrissat B."/>
            <person name="Grigoriev I.V."/>
            <person name="Hibbett D.S."/>
            <person name="Martin F."/>
        </authorList>
    </citation>
    <scope>NUCLEOTIDE SEQUENCE [LARGE SCALE GENOMIC DNA]</scope>
    <source>
        <strain evidence="2">Marx 270</strain>
    </source>
</reference>
<sequence>MHSLSGNYGAFNGHILARYNDHWITSPNADFVPEPFLFKRKTIMLCHNSRFGHIDCFQWPQLYAEHYMWAGCIP</sequence>
<organism evidence="1 2">
    <name type="scientific">Pisolithus tinctorius Marx 270</name>
    <dbReference type="NCBI Taxonomy" id="870435"/>
    <lineage>
        <taxon>Eukaryota</taxon>
        <taxon>Fungi</taxon>
        <taxon>Dikarya</taxon>
        <taxon>Basidiomycota</taxon>
        <taxon>Agaricomycotina</taxon>
        <taxon>Agaricomycetes</taxon>
        <taxon>Agaricomycetidae</taxon>
        <taxon>Boletales</taxon>
        <taxon>Sclerodermatineae</taxon>
        <taxon>Pisolithaceae</taxon>
        <taxon>Pisolithus</taxon>
    </lineage>
</organism>
<accession>A0A0C3PSI1</accession>
<keyword evidence="2" id="KW-1185">Reference proteome</keyword>
<dbReference type="AlphaFoldDB" id="A0A0C3PSI1"/>
<dbReference type="Proteomes" id="UP000054217">
    <property type="component" value="Unassembled WGS sequence"/>
</dbReference>
<dbReference type="InParanoid" id="A0A0C3PSI1"/>
<dbReference type="EMBL" id="KN831948">
    <property type="protein sequence ID" value="KIO12111.1"/>
    <property type="molecule type" value="Genomic_DNA"/>
</dbReference>
<evidence type="ECO:0000313" key="2">
    <source>
        <dbReference type="Proteomes" id="UP000054217"/>
    </source>
</evidence>
<proteinExistence type="predicted"/>